<keyword evidence="4 7" id="KW-0812">Transmembrane</keyword>
<comment type="caution">
    <text evidence="10">The sequence shown here is derived from an EMBL/GenBank/DDBJ whole genome shotgun (WGS) entry which is preliminary data.</text>
</comment>
<feature type="transmembrane region" description="Helical" evidence="7">
    <location>
        <begin position="12"/>
        <end position="31"/>
    </location>
</feature>
<feature type="transmembrane region" description="Helical" evidence="7">
    <location>
        <begin position="183"/>
        <end position="204"/>
    </location>
</feature>
<dbReference type="Proteomes" id="UP001319200">
    <property type="component" value="Unassembled WGS sequence"/>
</dbReference>
<feature type="transmembrane region" description="Helical" evidence="7">
    <location>
        <begin position="117"/>
        <end position="136"/>
    </location>
</feature>
<dbReference type="Gene3D" id="3.30.70.1350">
    <property type="entry name" value="Cation efflux protein, cytoplasmic domain"/>
    <property type="match status" value="1"/>
</dbReference>
<protein>
    <submittedName>
        <fullName evidence="10">Cation diffusion facilitator family transporter</fullName>
    </submittedName>
</protein>
<dbReference type="AlphaFoldDB" id="A0AAP2GPK5"/>
<evidence type="ECO:0000256" key="1">
    <source>
        <dbReference type="ARBA" id="ARBA00004141"/>
    </source>
</evidence>
<dbReference type="GO" id="GO:0006882">
    <property type="term" value="P:intracellular zinc ion homeostasis"/>
    <property type="evidence" value="ECO:0007669"/>
    <property type="project" value="TreeGrafter"/>
</dbReference>
<evidence type="ECO:0000256" key="2">
    <source>
        <dbReference type="ARBA" id="ARBA00008114"/>
    </source>
</evidence>
<name>A0AAP2GPK5_9BACT</name>
<comment type="similarity">
    <text evidence="2">Belongs to the cation diffusion facilitator (CDF) transporter (TC 2.A.4) family.</text>
</comment>
<dbReference type="SUPFAM" id="SSF160240">
    <property type="entry name" value="Cation efflux protein cytoplasmic domain-like"/>
    <property type="match status" value="1"/>
</dbReference>
<dbReference type="InterPro" id="IPR002524">
    <property type="entry name" value="Cation_efflux"/>
</dbReference>
<dbReference type="RefSeq" id="WP_254163407.1">
    <property type="nucleotide sequence ID" value="NZ_JAHESF010000009.1"/>
</dbReference>
<feature type="transmembrane region" description="Helical" evidence="7">
    <location>
        <begin position="37"/>
        <end position="58"/>
    </location>
</feature>
<evidence type="ECO:0000256" key="5">
    <source>
        <dbReference type="ARBA" id="ARBA00022989"/>
    </source>
</evidence>
<dbReference type="InterPro" id="IPR036837">
    <property type="entry name" value="Cation_efflux_CTD_sf"/>
</dbReference>
<dbReference type="GO" id="GO:0015093">
    <property type="term" value="F:ferrous iron transmembrane transporter activity"/>
    <property type="evidence" value="ECO:0007669"/>
    <property type="project" value="TreeGrafter"/>
</dbReference>
<keyword evidence="3" id="KW-0813">Transport</keyword>
<dbReference type="InterPro" id="IPR027469">
    <property type="entry name" value="Cation_efflux_TMD_sf"/>
</dbReference>
<evidence type="ECO:0000259" key="8">
    <source>
        <dbReference type="Pfam" id="PF01545"/>
    </source>
</evidence>
<dbReference type="PANTHER" id="PTHR43840">
    <property type="entry name" value="MITOCHONDRIAL METAL TRANSPORTER 1-RELATED"/>
    <property type="match status" value="1"/>
</dbReference>
<proteinExistence type="inferred from homology"/>
<keyword evidence="6 7" id="KW-0472">Membrane</keyword>
<dbReference type="Pfam" id="PF16916">
    <property type="entry name" value="ZT_dimer"/>
    <property type="match status" value="1"/>
</dbReference>
<gene>
    <name evidence="10" type="ORF">KK083_11665</name>
</gene>
<feature type="transmembrane region" description="Helical" evidence="7">
    <location>
        <begin position="78"/>
        <end position="97"/>
    </location>
</feature>
<dbReference type="InterPro" id="IPR050291">
    <property type="entry name" value="CDF_Transporter"/>
</dbReference>
<evidence type="ECO:0000259" key="9">
    <source>
        <dbReference type="Pfam" id="PF16916"/>
    </source>
</evidence>
<dbReference type="InterPro" id="IPR058533">
    <property type="entry name" value="Cation_efflux_TM"/>
</dbReference>
<dbReference type="Gene3D" id="1.20.1510.10">
    <property type="entry name" value="Cation efflux protein transmembrane domain"/>
    <property type="match status" value="1"/>
</dbReference>
<dbReference type="NCBIfam" id="TIGR01297">
    <property type="entry name" value="CDF"/>
    <property type="match status" value="1"/>
</dbReference>
<dbReference type="GO" id="GO:0005886">
    <property type="term" value="C:plasma membrane"/>
    <property type="evidence" value="ECO:0007669"/>
    <property type="project" value="TreeGrafter"/>
</dbReference>
<dbReference type="GO" id="GO:0015086">
    <property type="term" value="F:cadmium ion transmembrane transporter activity"/>
    <property type="evidence" value="ECO:0007669"/>
    <property type="project" value="TreeGrafter"/>
</dbReference>
<reference evidence="10 11" key="1">
    <citation type="submission" date="2021-05" db="EMBL/GenBank/DDBJ databases">
        <title>A Polyphasic approach of four new species of the genus Ohtaekwangia: Ohtaekwangia histidinii sp. nov., Ohtaekwangia cretensis sp. nov., Ohtaekwangia indiensis sp. nov., Ohtaekwangia reichenbachii sp. nov. from diverse environment.</title>
        <authorList>
            <person name="Octaviana S."/>
        </authorList>
    </citation>
    <scope>NUCLEOTIDE SEQUENCE [LARGE SCALE GENOMIC DNA]</scope>
    <source>
        <strain evidence="10 11">PWU4</strain>
    </source>
</reference>
<sequence>METSRQNIKVQTWVAVLSVVLLIVKLAAFYLTQSVAILTDALEGIVNVVAGVMGLYSLRLSAKPRDEDHPYGHGKIEFISAAVEGAMISVAAVLIFIEAGRNLISPSPIHELDMGIGLIAATAVLNYIMGSICIRTGKKNNSLALQASGRHLHSDTYSTIGILAGLLLIFITGITWIDSAVAILFGVIILYTGFKIIRSSLAGIMDERDKELLQQLIQALDHGRSKNWMDLHNLRIIKYGSVLHIDCHLTVPWYLNVHEAHDEIDKLGKIIREQFGHSIEFFVHTDGCLPIQCPICIKEDCPVRQHAFKQRIVWTVQNVAPNEKHQLKG</sequence>
<evidence type="ECO:0000256" key="7">
    <source>
        <dbReference type="SAM" id="Phobius"/>
    </source>
</evidence>
<feature type="transmembrane region" description="Helical" evidence="7">
    <location>
        <begin position="157"/>
        <end position="177"/>
    </location>
</feature>
<accession>A0AAP2GPK5</accession>
<feature type="domain" description="Cation efflux protein cytoplasmic" evidence="9">
    <location>
        <begin position="229"/>
        <end position="286"/>
    </location>
</feature>
<dbReference type="PANTHER" id="PTHR43840:SF15">
    <property type="entry name" value="MITOCHONDRIAL METAL TRANSPORTER 1-RELATED"/>
    <property type="match status" value="1"/>
</dbReference>
<dbReference type="InterPro" id="IPR027470">
    <property type="entry name" value="Cation_efflux_CTD"/>
</dbReference>
<evidence type="ECO:0000256" key="3">
    <source>
        <dbReference type="ARBA" id="ARBA00022448"/>
    </source>
</evidence>
<comment type="subcellular location">
    <subcellularLocation>
        <location evidence="1">Membrane</location>
        <topology evidence="1">Multi-pass membrane protein</topology>
    </subcellularLocation>
</comment>
<evidence type="ECO:0000256" key="4">
    <source>
        <dbReference type="ARBA" id="ARBA00022692"/>
    </source>
</evidence>
<dbReference type="EMBL" id="JAHESF010000009">
    <property type="protein sequence ID" value="MBT1697537.1"/>
    <property type="molecule type" value="Genomic_DNA"/>
</dbReference>
<keyword evidence="5 7" id="KW-1133">Transmembrane helix</keyword>
<keyword evidence="11" id="KW-1185">Reference proteome</keyword>
<dbReference type="Pfam" id="PF01545">
    <property type="entry name" value="Cation_efflux"/>
    <property type="match status" value="1"/>
</dbReference>
<evidence type="ECO:0000313" key="11">
    <source>
        <dbReference type="Proteomes" id="UP001319200"/>
    </source>
</evidence>
<evidence type="ECO:0000313" key="10">
    <source>
        <dbReference type="EMBL" id="MBT1697537.1"/>
    </source>
</evidence>
<dbReference type="GO" id="GO:0015341">
    <property type="term" value="F:zinc efflux antiporter activity"/>
    <property type="evidence" value="ECO:0007669"/>
    <property type="project" value="TreeGrafter"/>
</dbReference>
<feature type="domain" description="Cation efflux protein transmembrane" evidence="8">
    <location>
        <begin position="15"/>
        <end position="204"/>
    </location>
</feature>
<dbReference type="SUPFAM" id="SSF161111">
    <property type="entry name" value="Cation efflux protein transmembrane domain-like"/>
    <property type="match status" value="1"/>
</dbReference>
<evidence type="ECO:0000256" key="6">
    <source>
        <dbReference type="ARBA" id="ARBA00023136"/>
    </source>
</evidence>
<organism evidence="10 11">
    <name type="scientific">Chryseosolibacter histidini</name>
    <dbReference type="NCBI Taxonomy" id="2782349"/>
    <lineage>
        <taxon>Bacteria</taxon>
        <taxon>Pseudomonadati</taxon>
        <taxon>Bacteroidota</taxon>
        <taxon>Cytophagia</taxon>
        <taxon>Cytophagales</taxon>
        <taxon>Chryseotaleaceae</taxon>
        <taxon>Chryseosolibacter</taxon>
    </lineage>
</organism>